<evidence type="ECO:0000256" key="4">
    <source>
        <dbReference type="ARBA" id="ARBA00022795"/>
    </source>
</evidence>
<evidence type="ECO:0000313" key="8">
    <source>
        <dbReference type="Proteomes" id="UP000091969"/>
    </source>
</evidence>
<keyword evidence="7" id="KW-0966">Cell projection</keyword>
<name>A0A1A6DUJ6_9BURK</name>
<comment type="similarity">
    <text evidence="2 6">Belongs to the FliS family.</text>
</comment>
<dbReference type="SUPFAM" id="SSF101116">
    <property type="entry name" value="Flagellar export chaperone FliS"/>
    <property type="match status" value="1"/>
</dbReference>
<dbReference type="PANTHER" id="PTHR34773:SF1">
    <property type="entry name" value="FLAGELLAR SECRETION CHAPERONE FLIS"/>
    <property type="match status" value="1"/>
</dbReference>
<comment type="caution">
    <text evidence="7">The sequence shown here is derived from an EMBL/GenBank/DDBJ whole genome shotgun (WGS) entry which is preliminary data.</text>
</comment>
<dbReference type="InterPro" id="IPR003713">
    <property type="entry name" value="FliS"/>
</dbReference>
<dbReference type="GO" id="GO:0071973">
    <property type="term" value="P:bacterial-type flagellum-dependent cell motility"/>
    <property type="evidence" value="ECO:0007669"/>
    <property type="project" value="TreeGrafter"/>
</dbReference>
<reference evidence="7 8" key="1">
    <citation type="submission" date="2016-06" db="EMBL/GenBank/DDBJ databases">
        <title>Genome sequence of Tepidimonas fonticaldi PL17.</title>
        <authorList>
            <person name="Pinnaka A.K."/>
        </authorList>
    </citation>
    <scope>NUCLEOTIDE SEQUENCE [LARGE SCALE GENOMIC DNA]</scope>
    <source>
        <strain evidence="7 8">PL17</strain>
    </source>
</reference>
<dbReference type="PIRSF" id="PIRSF039090">
    <property type="entry name" value="Flis"/>
    <property type="match status" value="1"/>
</dbReference>
<evidence type="ECO:0000256" key="1">
    <source>
        <dbReference type="ARBA" id="ARBA00004514"/>
    </source>
</evidence>
<keyword evidence="8" id="KW-1185">Reference proteome</keyword>
<keyword evidence="7" id="KW-0282">Flagellum</keyword>
<dbReference type="Pfam" id="PF02561">
    <property type="entry name" value="FliS"/>
    <property type="match status" value="1"/>
</dbReference>
<evidence type="ECO:0000256" key="2">
    <source>
        <dbReference type="ARBA" id="ARBA00008787"/>
    </source>
</evidence>
<evidence type="ECO:0000256" key="6">
    <source>
        <dbReference type="PIRNR" id="PIRNR039090"/>
    </source>
</evidence>
<proteinExistence type="inferred from homology"/>
<dbReference type="GO" id="GO:0005829">
    <property type="term" value="C:cytosol"/>
    <property type="evidence" value="ECO:0007669"/>
    <property type="project" value="UniProtKB-SubCell"/>
</dbReference>
<evidence type="ECO:0000256" key="5">
    <source>
        <dbReference type="ARBA" id="ARBA00023186"/>
    </source>
</evidence>
<keyword evidence="7" id="KW-0969">Cilium</keyword>
<dbReference type="AlphaFoldDB" id="A0A1A6DUJ6"/>
<keyword evidence="5" id="KW-0143">Chaperone</keyword>
<evidence type="ECO:0000256" key="3">
    <source>
        <dbReference type="ARBA" id="ARBA00022490"/>
    </source>
</evidence>
<evidence type="ECO:0000313" key="7">
    <source>
        <dbReference type="EMBL" id="OBS30454.1"/>
    </source>
</evidence>
<dbReference type="NCBIfam" id="TIGR00208">
    <property type="entry name" value="fliS"/>
    <property type="match status" value="1"/>
</dbReference>
<dbReference type="RefSeq" id="WP_068608908.1">
    <property type="nucleotide sequence ID" value="NZ_LZDH01000056.1"/>
</dbReference>
<keyword evidence="4 6" id="KW-1005">Bacterial flagellum biogenesis</keyword>
<organism evidence="7 8">
    <name type="scientific">Tepidimonas fonticaldi</name>
    <dbReference type="NCBI Taxonomy" id="1101373"/>
    <lineage>
        <taxon>Bacteria</taxon>
        <taxon>Pseudomonadati</taxon>
        <taxon>Pseudomonadota</taxon>
        <taxon>Betaproteobacteria</taxon>
        <taxon>Burkholderiales</taxon>
        <taxon>Tepidimonas</taxon>
    </lineage>
</organism>
<protein>
    <recommendedName>
        <fullName evidence="6">Flagellar secretion chaperone FliS</fullName>
    </recommendedName>
</protein>
<sequence length="131" mass="14450">MYTSPATRSVNAYTQQAAASRVAAASPHELIAMLFDAVDEQIALAMAATEARQTEQRGRAVNKAIRLVDEGLRGGIDLEKGGELAQRLDALYQYCAARLAEAHAKRDRAMFEEVRQHLRGVADAWNQIRPQ</sequence>
<dbReference type="PANTHER" id="PTHR34773">
    <property type="entry name" value="FLAGELLAR SECRETION CHAPERONE FLIS"/>
    <property type="match status" value="1"/>
</dbReference>
<gene>
    <name evidence="7" type="ORF">A9O67_05345</name>
</gene>
<dbReference type="STRING" id="1101373.A9O67_05345"/>
<accession>A0A1A6DUJ6</accession>
<dbReference type="GO" id="GO:0044780">
    <property type="term" value="P:bacterial-type flagellum assembly"/>
    <property type="evidence" value="ECO:0007669"/>
    <property type="project" value="InterPro"/>
</dbReference>
<dbReference type="Gene3D" id="1.20.120.340">
    <property type="entry name" value="Flagellar protein FliS"/>
    <property type="match status" value="1"/>
</dbReference>
<dbReference type="Proteomes" id="UP000091969">
    <property type="component" value="Unassembled WGS sequence"/>
</dbReference>
<dbReference type="EMBL" id="LZDH01000056">
    <property type="protein sequence ID" value="OBS30454.1"/>
    <property type="molecule type" value="Genomic_DNA"/>
</dbReference>
<dbReference type="InterPro" id="IPR036584">
    <property type="entry name" value="FliS_sf"/>
</dbReference>
<comment type="subcellular location">
    <subcellularLocation>
        <location evidence="1 6">Cytoplasm</location>
        <location evidence="1 6">Cytosol</location>
    </subcellularLocation>
</comment>
<keyword evidence="3 6" id="KW-0963">Cytoplasm</keyword>
<dbReference type="CDD" id="cd16098">
    <property type="entry name" value="FliS"/>
    <property type="match status" value="1"/>
</dbReference>